<dbReference type="InterPro" id="IPR002656">
    <property type="entry name" value="Acyl_transf_3_dom"/>
</dbReference>
<keyword evidence="1" id="KW-1133">Transmembrane helix</keyword>
<comment type="caution">
    <text evidence="4">The sequence shown here is derived from an EMBL/GenBank/DDBJ whole genome shotgun (WGS) entry which is preliminary data.</text>
</comment>
<feature type="transmembrane region" description="Helical" evidence="1">
    <location>
        <begin position="227"/>
        <end position="245"/>
    </location>
</feature>
<feature type="transmembrane region" description="Helical" evidence="1">
    <location>
        <begin position="151"/>
        <end position="175"/>
    </location>
</feature>
<name>A0ABP7P547_9ACTN</name>
<dbReference type="EMBL" id="BAAAZW010000005">
    <property type="protein sequence ID" value="GAA3959788.1"/>
    <property type="molecule type" value="Genomic_DNA"/>
</dbReference>
<dbReference type="InterPro" id="IPR043968">
    <property type="entry name" value="SGNH"/>
</dbReference>
<evidence type="ECO:0000313" key="5">
    <source>
        <dbReference type="Proteomes" id="UP001418444"/>
    </source>
</evidence>
<accession>A0ABP7P547</accession>
<feature type="domain" description="Acyltransferase 3" evidence="2">
    <location>
        <begin position="23"/>
        <end position="362"/>
    </location>
</feature>
<feature type="transmembrane region" description="Helical" evidence="1">
    <location>
        <begin position="51"/>
        <end position="67"/>
    </location>
</feature>
<dbReference type="PANTHER" id="PTHR23028">
    <property type="entry name" value="ACETYLTRANSFERASE"/>
    <property type="match status" value="1"/>
</dbReference>
<evidence type="ECO:0000259" key="2">
    <source>
        <dbReference type="Pfam" id="PF01757"/>
    </source>
</evidence>
<feature type="transmembrane region" description="Helical" evidence="1">
    <location>
        <begin position="252"/>
        <end position="272"/>
    </location>
</feature>
<keyword evidence="4" id="KW-0012">Acyltransferase</keyword>
<keyword evidence="1" id="KW-0472">Membrane</keyword>
<gene>
    <name evidence="4" type="ORF">GCM10022231_19500</name>
</gene>
<sequence>MSTDTVSTAHRRAAGTSAPRRSDIEGLRGVAIMLVVIFHIWVGTVSGGVDAFLFISGFFLIPSLLRAQLGTDPVNNPLPRVWRVLKRLWIPMAATVAVTVLATWFIYPSSRRAETLIDALWSDLFVENWALGLAGDTYADATSLPSPFQHLWSLAVQAQVFIVLIGGLTLAGLALRRAAARGLFSVGAIRPILVTVLVAGTLASFGWATFAGPANQTLNYYNTFSRFWEIALGGLVGLVLTKLAVAPWARQLAGVVGLAMLVATGLVVDGATSFPGPAALLPLGGTVLVFLAGAGGTSVTTRALSARPMVYLGAIAYPLYLWHWPLLMMFLVYRNYHGTPVHHVNLLDGLAIVAVSLLLAALSNFLLKADSPIRRLRARTPVVLTATVAALIVAVQAWLVPVQMASADSIDWRLHPGAAATAGEPTPAGVEFLPQVEASRADLPQTAADGCFNDGQKTADLVICDYGAPREPGRKVLSLIGGSHAEHFLPALDAIGAEHDFTVETVVMAGCSMGSGPAADEAATSDRCRDWQRNAMDHLLTTRPDAVFTNSTRPAAEFGTGDQVPARYIDVFVRLADAGIPVVGVRDLPWLMTPDGEKREPFDCMAVRDDPVACGVQRSLSLSPEDPAVAALGDLPGVSLLDFSDLHCGPDDCPVVVGNVLVYRDAHHFTKTFVLTMKPFIERDLGEALGWFPDRH</sequence>
<dbReference type="RefSeq" id="WP_344783127.1">
    <property type="nucleotide sequence ID" value="NZ_BAAAZW010000005.1"/>
</dbReference>
<evidence type="ECO:0000256" key="1">
    <source>
        <dbReference type="SAM" id="Phobius"/>
    </source>
</evidence>
<feature type="transmembrane region" description="Helical" evidence="1">
    <location>
        <begin position="345"/>
        <end position="367"/>
    </location>
</feature>
<feature type="transmembrane region" description="Helical" evidence="1">
    <location>
        <begin position="88"/>
        <end position="107"/>
    </location>
</feature>
<organism evidence="4 5">
    <name type="scientific">Gordonia caeni</name>
    <dbReference type="NCBI Taxonomy" id="1007097"/>
    <lineage>
        <taxon>Bacteria</taxon>
        <taxon>Bacillati</taxon>
        <taxon>Actinomycetota</taxon>
        <taxon>Actinomycetes</taxon>
        <taxon>Mycobacteriales</taxon>
        <taxon>Gordoniaceae</taxon>
        <taxon>Gordonia</taxon>
    </lineage>
</organism>
<dbReference type="InterPro" id="IPR050879">
    <property type="entry name" value="Acyltransferase_3"/>
</dbReference>
<dbReference type="PANTHER" id="PTHR23028:SF53">
    <property type="entry name" value="ACYL_TRANSF_3 DOMAIN-CONTAINING PROTEIN"/>
    <property type="match status" value="1"/>
</dbReference>
<feature type="transmembrane region" description="Helical" evidence="1">
    <location>
        <begin position="26"/>
        <end position="45"/>
    </location>
</feature>
<dbReference type="GO" id="GO:0016746">
    <property type="term" value="F:acyltransferase activity"/>
    <property type="evidence" value="ECO:0007669"/>
    <property type="project" value="UniProtKB-KW"/>
</dbReference>
<feature type="domain" description="SGNH" evidence="3">
    <location>
        <begin position="460"/>
        <end position="682"/>
    </location>
</feature>
<proteinExistence type="predicted"/>
<evidence type="ECO:0000313" key="4">
    <source>
        <dbReference type="EMBL" id="GAA3959788.1"/>
    </source>
</evidence>
<keyword evidence="4" id="KW-0808">Transferase</keyword>
<feature type="transmembrane region" description="Helical" evidence="1">
    <location>
        <begin position="187"/>
        <end position="207"/>
    </location>
</feature>
<keyword evidence="1" id="KW-0812">Transmembrane</keyword>
<keyword evidence="5" id="KW-1185">Reference proteome</keyword>
<dbReference type="Proteomes" id="UP001418444">
    <property type="component" value="Unassembled WGS sequence"/>
</dbReference>
<feature type="transmembrane region" description="Helical" evidence="1">
    <location>
        <begin position="309"/>
        <end position="333"/>
    </location>
</feature>
<reference evidence="5" key="1">
    <citation type="journal article" date="2019" name="Int. J. Syst. Evol. Microbiol.">
        <title>The Global Catalogue of Microorganisms (GCM) 10K type strain sequencing project: providing services to taxonomists for standard genome sequencing and annotation.</title>
        <authorList>
            <consortium name="The Broad Institute Genomics Platform"/>
            <consortium name="The Broad Institute Genome Sequencing Center for Infectious Disease"/>
            <person name="Wu L."/>
            <person name="Ma J."/>
        </authorList>
    </citation>
    <scope>NUCLEOTIDE SEQUENCE [LARGE SCALE GENOMIC DNA]</scope>
    <source>
        <strain evidence="5">JCM 16923</strain>
    </source>
</reference>
<dbReference type="Pfam" id="PF01757">
    <property type="entry name" value="Acyl_transf_3"/>
    <property type="match status" value="1"/>
</dbReference>
<feature type="transmembrane region" description="Helical" evidence="1">
    <location>
        <begin position="379"/>
        <end position="399"/>
    </location>
</feature>
<evidence type="ECO:0000259" key="3">
    <source>
        <dbReference type="Pfam" id="PF19040"/>
    </source>
</evidence>
<dbReference type="Pfam" id="PF19040">
    <property type="entry name" value="SGNH"/>
    <property type="match status" value="1"/>
</dbReference>
<protein>
    <submittedName>
        <fullName evidence="4">Acyltransferase family protein</fullName>
    </submittedName>
</protein>
<feature type="transmembrane region" description="Helical" evidence="1">
    <location>
        <begin position="278"/>
        <end position="297"/>
    </location>
</feature>